<reference evidence="3" key="1">
    <citation type="journal article" date="2014" name="Proc. Natl. Acad. Sci. U.S.A.">
        <title>Extensive sampling of basidiomycete genomes demonstrates inadequacy of the white-rot/brown-rot paradigm for wood decay fungi.</title>
        <authorList>
            <person name="Riley R."/>
            <person name="Salamov A.A."/>
            <person name="Brown D.W."/>
            <person name="Nagy L.G."/>
            <person name="Floudas D."/>
            <person name="Held B.W."/>
            <person name="Levasseur A."/>
            <person name="Lombard V."/>
            <person name="Morin E."/>
            <person name="Otillar R."/>
            <person name="Lindquist E.A."/>
            <person name="Sun H."/>
            <person name="LaButti K.M."/>
            <person name="Schmutz J."/>
            <person name="Jabbour D."/>
            <person name="Luo H."/>
            <person name="Baker S.E."/>
            <person name="Pisabarro A.G."/>
            <person name="Walton J.D."/>
            <person name="Blanchette R.A."/>
            <person name="Henrissat B."/>
            <person name="Martin F."/>
            <person name="Cullen D."/>
            <person name="Hibbett D.S."/>
            <person name="Grigoriev I.V."/>
        </authorList>
    </citation>
    <scope>NUCLEOTIDE SEQUENCE [LARGE SCALE GENOMIC DNA]</scope>
    <source>
        <strain evidence="3">FD-172 SS1</strain>
    </source>
</reference>
<dbReference type="Proteomes" id="UP000027195">
    <property type="component" value="Unassembled WGS sequence"/>
</dbReference>
<dbReference type="HOGENOM" id="CLU_2670736_0_0_1"/>
<dbReference type="EMBL" id="KL198016">
    <property type="protein sequence ID" value="KDQ21763.1"/>
    <property type="molecule type" value="Genomic_DNA"/>
</dbReference>
<keyword evidence="3" id="KW-1185">Reference proteome</keyword>
<protein>
    <submittedName>
        <fullName evidence="2">Uncharacterized protein</fullName>
    </submittedName>
</protein>
<gene>
    <name evidence="2" type="ORF">BOTBODRAFT_26191</name>
</gene>
<name>A0A067N186_BOTB1</name>
<dbReference type="AlphaFoldDB" id="A0A067N186"/>
<organism evidence="2 3">
    <name type="scientific">Botryobasidium botryosum (strain FD-172 SS1)</name>
    <dbReference type="NCBI Taxonomy" id="930990"/>
    <lineage>
        <taxon>Eukaryota</taxon>
        <taxon>Fungi</taxon>
        <taxon>Dikarya</taxon>
        <taxon>Basidiomycota</taxon>
        <taxon>Agaricomycotina</taxon>
        <taxon>Agaricomycetes</taxon>
        <taxon>Cantharellales</taxon>
        <taxon>Botryobasidiaceae</taxon>
        <taxon>Botryobasidium</taxon>
    </lineage>
</organism>
<accession>A0A067N186</accession>
<evidence type="ECO:0000313" key="2">
    <source>
        <dbReference type="EMBL" id="KDQ21763.1"/>
    </source>
</evidence>
<dbReference type="InParanoid" id="A0A067N186"/>
<evidence type="ECO:0000256" key="1">
    <source>
        <dbReference type="SAM" id="MobiDB-lite"/>
    </source>
</evidence>
<evidence type="ECO:0000313" key="3">
    <source>
        <dbReference type="Proteomes" id="UP000027195"/>
    </source>
</evidence>
<feature type="region of interest" description="Disordered" evidence="1">
    <location>
        <begin position="12"/>
        <end position="32"/>
    </location>
</feature>
<proteinExistence type="predicted"/>
<sequence>MDELYILLSQGPTLSPDSRSHRGLGTAHTHSCARNSDSAAAVFAVWLGFGLMRSPKALFVFCDAPLGARMDFVYI</sequence>